<keyword evidence="3" id="KW-0820">tRNA-binding</keyword>
<evidence type="ECO:0000256" key="9">
    <source>
        <dbReference type="ARBA" id="ARBA00023002"/>
    </source>
</evidence>
<dbReference type="InterPro" id="IPR018517">
    <property type="entry name" value="tRNA_hU_synthase_CS"/>
</dbReference>
<dbReference type="Gene3D" id="1.10.1200.80">
    <property type="entry name" value="Putative flavin oxidoreducatase, domain 2"/>
    <property type="match status" value="1"/>
</dbReference>
<feature type="binding site" evidence="14">
    <location>
        <position position="74"/>
    </location>
    <ligand>
        <name>FMN</name>
        <dbReference type="ChEBI" id="CHEBI:58210"/>
    </ligand>
</feature>
<evidence type="ECO:0000256" key="6">
    <source>
        <dbReference type="ARBA" id="ARBA00022694"/>
    </source>
</evidence>
<evidence type="ECO:0000256" key="10">
    <source>
        <dbReference type="ARBA" id="ARBA00048205"/>
    </source>
</evidence>
<comment type="similarity">
    <text evidence="12">Belongs to the dus family.</text>
</comment>
<dbReference type="Pfam" id="PF01207">
    <property type="entry name" value="Dus"/>
    <property type="match status" value="1"/>
</dbReference>
<dbReference type="Proteomes" id="UP000282211">
    <property type="component" value="Unassembled WGS sequence"/>
</dbReference>
<keyword evidence="9 12" id="KW-0560">Oxidoreductase</keyword>
<evidence type="ECO:0000313" key="17">
    <source>
        <dbReference type="Proteomes" id="UP000282211"/>
    </source>
</evidence>
<evidence type="ECO:0000256" key="8">
    <source>
        <dbReference type="ARBA" id="ARBA00022884"/>
    </source>
</evidence>
<reference evidence="16 17" key="1">
    <citation type="submission" date="2018-10" db="EMBL/GenBank/DDBJ databases">
        <title>Genomic Encyclopedia of Type Strains, Phase IV (KMG-IV): sequencing the most valuable type-strain genomes for metagenomic binning, comparative biology and taxonomic classification.</title>
        <authorList>
            <person name="Goeker M."/>
        </authorList>
    </citation>
    <scope>NUCLEOTIDE SEQUENCE [LARGE SCALE GENOMIC DNA]</scope>
    <source>
        <strain evidence="16 17">DSM 22008</strain>
    </source>
</reference>
<evidence type="ECO:0000256" key="4">
    <source>
        <dbReference type="ARBA" id="ARBA00022630"/>
    </source>
</evidence>
<feature type="domain" description="DUS-like FMN-binding" evidence="15">
    <location>
        <begin position="18"/>
        <end position="305"/>
    </location>
</feature>
<dbReference type="EC" id="1.3.1.-" evidence="12"/>
<evidence type="ECO:0000256" key="11">
    <source>
        <dbReference type="ARBA" id="ARBA00048802"/>
    </source>
</evidence>
<dbReference type="InterPro" id="IPR035587">
    <property type="entry name" value="DUS-like_FMN-bd"/>
</dbReference>
<dbReference type="InParanoid" id="A0A420WJG5"/>
<dbReference type="Gene3D" id="3.20.20.70">
    <property type="entry name" value="Aldolase class I"/>
    <property type="match status" value="1"/>
</dbReference>
<feature type="binding site" evidence="14">
    <location>
        <position position="173"/>
    </location>
    <ligand>
        <name>FMN</name>
        <dbReference type="ChEBI" id="CHEBI:58210"/>
    </ligand>
</feature>
<dbReference type="CDD" id="cd02801">
    <property type="entry name" value="DUS_like_FMN"/>
    <property type="match status" value="1"/>
</dbReference>
<dbReference type="RefSeq" id="WP_121098879.1">
    <property type="nucleotide sequence ID" value="NZ_RBII01000001.1"/>
</dbReference>
<dbReference type="PROSITE" id="PS01136">
    <property type="entry name" value="UPF0034"/>
    <property type="match status" value="1"/>
</dbReference>
<dbReference type="PIRSF" id="PIRSF006621">
    <property type="entry name" value="Dus"/>
    <property type="match status" value="1"/>
</dbReference>
<keyword evidence="7" id="KW-0521">NADP</keyword>
<dbReference type="SUPFAM" id="SSF51395">
    <property type="entry name" value="FMN-linked oxidoreductases"/>
    <property type="match status" value="1"/>
</dbReference>
<comment type="caution">
    <text evidence="16">The sequence shown here is derived from an EMBL/GenBank/DDBJ whole genome shotgun (WGS) entry which is preliminary data.</text>
</comment>
<feature type="active site" description="Proton donor" evidence="13">
    <location>
        <position position="104"/>
    </location>
</feature>
<comment type="cofactor">
    <cofactor evidence="1 12 14">
        <name>FMN</name>
        <dbReference type="ChEBI" id="CHEBI:58210"/>
    </cofactor>
</comment>
<dbReference type="GO" id="GO:0017150">
    <property type="term" value="F:tRNA dihydrouridine synthase activity"/>
    <property type="evidence" value="ECO:0007669"/>
    <property type="project" value="InterPro"/>
</dbReference>
<dbReference type="GO" id="GO:0050660">
    <property type="term" value="F:flavin adenine dinucleotide binding"/>
    <property type="evidence" value="ECO:0007669"/>
    <property type="project" value="InterPro"/>
</dbReference>
<comment type="catalytic activity">
    <reaction evidence="11">
        <text>a 5,6-dihydrouridine in tRNA + NAD(+) = a uridine in tRNA + NADH + H(+)</text>
        <dbReference type="Rhea" id="RHEA:54452"/>
        <dbReference type="Rhea" id="RHEA-COMP:13339"/>
        <dbReference type="Rhea" id="RHEA-COMP:13887"/>
        <dbReference type="ChEBI" id="CHEBI:15378"/>
        <dbReference type="ChEBI" id="CHEBI:57540"/>
        <dbReference type="ChEBI" id="CHEBI:57945"/>
        <dbReference type="ChEBI" id="CHEBI:65315"/>
        <dbReference type="ChEBI" id="CHEBI:74443"/>
    </reaction>
</comment>
<feature type="binding site" evidence="14">
    <location>
        <begin position="228"/>
        <end position="229"/>
    </location>
    <ligand>
        <name>FMN</name>
        <dbReference type="ChEBI" id="CHEBI:58210"/>
    </ligand>
</feature>
<keyword evidence="6 12" id="KW-0819">tRNA processing</keyword>
<evidence type="ECO:0000256" key="1">
    <source>
        <dbReference type="ARBA" id="ARBA00001917"/>
    </source>
</evidence>
<keyword evidence="8" id="KW-0694">RNA-binding</keyword>
<dbReference type="NCBIfam" id="TIGR00737">
    <property type="entry name" value="nifR3_yhdG"/>
    <property type="match status" value="1"/>
</dbReference>
<feature type="binding site" evidence="14">
    <location>
        <position position="143"/>
    </location>
    <ligand>
        <name>FMN</name>
        <dbReference type="ChEBI" id="CHEBI:58210"/>
    </ligand>
</feature>
<evidence type="ECO:0000256" key="14">
    <source>
        <dbReference type="PIRSR" id="PIRSR006621-2"/>
    </source>
</evidence>
<evidence type="ECO:0000256" key="5">
    <source>
        <dbReference type="ARBA" id="ARBA00022643"/>
    </source>
</evidence>
<evidence type="ECO:0000256" key="7">
    <source>
        <dbReference type="ARBA" id="ARBA00022857"/>
    </source>
</evidence>
<dbReference type="InterPro" id="IPR004652">
    <property type="entry name" value="DusB-like"/>
</dbReference>
<gene>
    <name evidence="16" type="ORF">DES40_0380</name>
</gene>
<dbReference type="EMBL" id="RBII01000001">
    <property type="protein sequence ID" value="RKQ71072.1"/>
    <property type="molecule type" value="Genomic_DNA"/>
</dbReference>
<evidence type="ECO:0000256" key="3">
    <source>
        <dbReference type="ARBA" id="ARBA00022555"/>
    </source>
</evidence>
<dbReference type="InterPro" id="IPR013785">
    <property type="entry name" value="Aldolase_TIM"/>
</dbReference>
<dbReference type="PANTHER" id="PTHR45846">
    <property type="entry name" value="TRNA-DIHYDROURIDINE(47) SYNTHASE [NAD(P)(+)]-LIKE"/>
    <property type="match status" value="1"/>
</dbReference>
<dbReference type="GO" id="GO:0000049">
    <property type="term" value="F:tRNA binding"/>
    <property type="evidence" value="ECO:0007669"/>
    <property type="project" value="UniProtKB-KW"/>
</dbReference>
<sequence>MANPIHIGKLELCSRVLVAPMSGVTDLPFRKVLARFQPGLVVSEMVAGDRLAKGDKESLARAAGSNDIYPLAIQLVGHDPDWMGVGAKLCEDAGAHIIDINMGCPARKVVGGQSGSALMRDLDHAMAMIETTLASTTLPVTLKMRLGWDDDSLNAAELAQRAEAAGIQMVVVHGRTRCQFYEGKADWAAVKTVKDAVSIPVIVNGDIESGEQALTAMSQSGADGVMLGRALTGRPWLLSEIITAVDGLPLPNLTVAEKGQVALDHYRDILAFYGIGKGLRVARKHVAGYLEHAPNRTSDKDRREALSSKDPEIVISYLKSAFKAPSNNEAVQRAAEDIVA</sequence>
<keyword evidence="4 12" id="KW-0285">Flavoprotein</keyword>
<dbReference type="PANTHER" id="PTHR45846:SF1">
    <property type="entry name" value="TRNA-DIHYDROURIDINE(47) SYNTHASE [NAD(P)(+)]-LIKE"/>
    <property type="match status" value="1"/>
</dbReference>
<dbReference type="OrthoDB" id="9764501at2"/>
<name>A0A420WJG5_9PROT</name>
<dbReference type="InterPro" id="IPR001269">
    <property type="entry name" value="DUS_fam"/>
</dbReference>
<evidence type="ECO:0000256" key="13">
    <source>
        <dbReference type="PIRSR" id="PIRSR006621-1"/>
    </source>
</evidence>
<keyword evidence="14" id="KW-0547">Nucleotide-binding</keyword>
<keyword evidence="5 12" id="KW-0288">FMN</keyword>
<protein>
    <recommendedName>
        <fullName evidence="12">tRNA-dihydrouridine synthase</fullName>
        <ecNumber evidence="12">1.3.1.-</ecNumber>
    </recommendedName>
</protein>
<dbReference type="InterPro" id="IPR024036">
    <property type="entry name" value="tRNA-dHydroUridine_Synthase_C"/>
</dbReference>
<evidence type="ECO:0000256" key="12">
    <source>
        <dbReference type="PIRNR" id="PIRNR006621"/>
    </source>
</evidence>
<keyword evidence="17" id="KW-1185">Reference proteome</keyword>
<evidence type="ECO:0000259" key="15">
    <source>
        <dbReference type="Pfam" id="PF01207"/>
    </source>
</evidence>
<dbReference type="AlphaFoldDB" id="A0A420WJG5"/>
<accession>A0A420WJG5</accession>
<comment type="catalytic activity">
    <reaction evidence="10">
        <text>a 5,6-dihydrouridine in tRNA + NADP(+) = a uridine in tRNA + NADPH + H(+)</text>
        <dbReference type="Rhea" id="RHEA:23624"/>
        <dbReference type="Rhea" id="RHEA-COMP:13339"/>
        <dbReference type="Rhea" id="RHEA-COMP:13887"/>
        <dbReference type="ChEBI" id="CHEBI:15378"/>
        <dbReference type="ChEBI" id="CHEBI:57783"/>
        <dbReference type="ChEBI" id="CHEBI:58349"/>
        <dbReference type="ChEBI" id="CHEBI:65315"/>
        <dbReference type="ChEBI" id="CHEBI:74443"/>
    </reaction>
</comment>
<evidence type="ECO:0000256" key="2">
    <source>
        <dbReference type="ARBA" id="ARBA00002790"/>
    </source>
</evidence>
<organism evidence="16 17">
    <name type="scientific">Litorimonas taeanensis</name>
    <dbReference type="NCBI Taxonomy" id="568099"/>
    <lineage>
        <taxon>Bacteria</taxon>
        <taxon>Pseudomonadati</taxon>
        <taxon>Pseudomonadota</taxon>
        <taxon>Alphaproteobacteria</taxon>
        <taxon>Maricaulales</taxon>
        <taxon>Robiginitomaculaceae</taxon>
    </lineage>
</organism>
<proteinExistence type="inferred from homology"/>
<evidence type="ECO:0000313" key="16">
    <source>
        <dbReference type="EMBL" id="RKQ71072.1"/>
    </source>
</evidence>
<comment type="function">
    <text evidence="2 12">Catalyzes the synthesis of 5,6-dihydrouridine (D), a modified base found in the D-loop of most tRNAs, via the reduction of the C5-C6 double bond in target uridines.</text>
</comment>
<dbReference type="FunCoup" id="A0A420WJG5">
    <property type="interactions" value="477"/>
</dbReference>